<dbReference type="AlphaFoldDB" id="A0A4P8XHH7"/>
<gene>
    <name evidence="1" type="ORF">E6C60_0013</name>
</gene>
<reference evidence="1 2" key="1">
    <citation type="submission" date="2019-05" db="EMBL/GenBank/DDBJ databases">
        <authorList>
            <person name="Chen C."/>
        </authorList>
    </citation>
    <scope>NUCLEOTIDE SEQUENCE [LARGE SCALE GENOMIC DNA]</scope>
    <source>
        <strain evidence="1 2">HB172198</strain>
    </source>
</reference>
<dbReference type="KEGG" id="palo:E6C60_0013"/>
<dbReference type="EMBL" id="CP040396">
    <property type="protein sequence ID" value="QCT00741.1"/>
    <property type="molecule type" value="Genomic_DNA"/>
</dbReference>
<evidence type="ECO:0000313" key="2">
    <source>
        <dbReference type="Proteomes" id="UP000300879"/>
    </source>
</evidence>
<organism evidence="1 2">
    <name type="scientific">Paenibacillus algicola</name>
    <dbReference type="NCBI Taxonomy" id="2565926"/>
    <lineage>
        <taxon>Bacteria</taxon>
        <taxon>Bacillati</taxon>
        <taxon>Bacillota</taxon>
        <taxon>Bacilli</taxon>
        <taxon>Bacillales</taxon>
        <taxon>Paenibacillaceae</taxon>
        <taxon>Paenibacillus</taxon>
    </lineage>
</organism>
<accession>A0A4P8XHH7</accession>
<proteinExistence type="predicted"/>
<dbReference type="InterPro" id="IPR019700">
    <property type="entry name" value="Sigma-G_inhibitor_Gin"/>
</dbReference>
<protein>
    <submittedName>
        <fullName evidence="1">Sigma-G inhibitor, Gin</fullName>
    </submittedName>
</protein>
<evidence type="ECO:0000313" key="1">
    <source>
        <dbReference type="EMBL" id="QCT00741.1"/>
    </source>
</evidence>
<sequence length="59" mass="6746">MEEMAGQVCIVCSQIKQEGITIVSQFVCEDCESEIVHTNAEDAKYQYFIHRLKQIAVTH</sequence>
<name>A0A4P8XHH7_9BACL</name>
<dbReference type="RefSeq" id="WP_138223903.1">
    <property type="nucleotide sequence ID" value="NZ_CP040396.1"/>
</dbReference>
<dbReference type="Proteomes" id="UP000300879">
    <property type="component" value="Chromosome"/>
</dbReference>
<dbReference type="OrthoDB" id="2886653at2"/>
<dbReference type="Pfam" id="PF10764">
    <property type="entry name" value="Gin"/>
    <property type="match status" value="1"/>
</dbReference>
<keyword evidence="2" id="KW-1185">Reference proteome</keyword>